<dbReference type="Proteomes" id="UP000473278">
    <property type="component" value="Unassembled WGS sequence"/>
</dbReference>
<protein>
    <submittedName>
        <fullName evidence="3">Serine hydrolase</fullName>
    </submittedName>
</protein>
<dbReference type="AlphaFoldDB" id="A0A6M1TBB7"/>
<dbReference type="InterPro" id="IPR050789">
    <property type="entry name" value="Diverse_Enzym_Activities"/>
</dbReference>
<accession>A0A6M1TBB7</accession>
<dbReference type="InterPro" id="IPR001466">
    <property type="entry name" value="Beta-lactam-related"/>
</dbReference>
<feature type="domain" description="Beta-lactamase-related" evidence="2">
    <location>
        <begin position="35"/>
        <end position="385"/>
    </location>
</feature>
<name>A0A6M1TBB7_9BACT</name>
<dbReference type="RefSeq" id="WP_165142818.1">
    <property type="nucleotide sequence ID" value="NZ_JAALLT010000004.1"/>
</dbReference>
<proteinExistence type="predicted"/>
<organism evidence="3 4">
    <name type="scientific">Halalkalibaculum roseum</name>
    <dbReference type="NCBI Taxonomy" id="2709311"/>
    <lineage>
        <taxon>Bacteria</taxon>
        <taxon>Pseudomonadati</taxon>
        <taxon>Balneolota</taxon>
        <taxon>Balneolia</taxon>
        <taxon>Balneolales</taxon>
        <taxon>Balneolaceae</taxon>
        <taxon>Halalkalibaculum</taxon>
    </lineage>
</organism>
<dbReference type="InterPro" id="IPR012338">
    <property type="entry name" value="Beta-lactam/transpept-like"/>
</dbReference>
<keyword evidence="1 3" id="KW-0378">Hydrolase</keyword>
<dbReference type="PANTHER" id="PTHR43283:SF11">
    <property type="entry name" value="BETA-LACTAMASE-RELATED DOMAIN-CONTAINING PROTEIN"/>
    <property type="match status" value="1"/>
</dbReference>
<dbReference type="GO" id="GO:0016787">
    <property type="term" value="F:hydrolase activity"/>
    <property type="evidence" value="ECO:0007669"/>
    <property type="project" value="UniProtKB-KW"/>
</dbReference>
<sequence>MNKRSFFSFILVIAVFAGCSQEQESPTKVGNIASIDSLIQDAVDKEHIPGAVIRLQQGDSVLHFKAYGFAQKYRYGMEELKNPEPMQVEHLFDLASLTKVFATTFGIMVLNDRGQLSLNDPVSDYLEGFKRESRQEITIRHLLTHSSGLPQWFPLYYLASNKEERLEAISGMPLEWKVGKGRHYSDLGFMILGDVIERVSGQTLDEFLQQEFYGMLNLSKTVFNPLDKGFSKIAATSHGNPFEKRMVYDDDFGYRVDVDPESWDGWREYTLKGEVNDGNSWYANGGVAGHAGLFSTAEELQVMINLLLHEGRHRGEQVISKAVIDTFLTKDRFGNGLGWAMDKGFIAAEGTPEGTFGHTGFTGTNVVVIPEENLSIIFLTNRQNSGLQKNGTYFNLKTLRQQIITAVMNSTDSTKMRNDD</sequence>
<comment type="caution">
    <text evidence="3">The sequence shown here is derived from an EMBL/GenBank/DDBJ whole genome shotgun (WGS) entry which is preliminary data.</text>
</comment>
<dbReference type="Pfam" id="PF00144">
    <property type="entry name" value="Beta-lactamase"/>
    <property type="match status" value="1"/>
</dbReference>
<evidence type="ECO:0000259" key="2">
    <source>
        <dbReference type="Pfam" id="PF00144"/>
    </source>
</evidence>
<evidence type="ECO:0000313" key="3">
    <source>
        <dbReference type="EMBL" id="NGP77423.1"/>
    </source>
</evidence>
<evidence type="ECO:0000256" key="1">
    <source>
        <dbReference type="ARBA" id="ARBA00022801"/>
    </source>
</evidence>
<dbReference type="PROSITE" id="PS51257">
    <property type="entry name" value="PROKAR_LIPOPROTEIN"/>
    <property type="match status" value="1"/>
</dbReference>
<reference evidence="3 4" key="1">
    <citation type="submission" date="2020-02" db="EMBL/GenBank/DDBJ databases">
        <title>Balneolaceae bacterium YR4-1, complete genome.</title>
        <authorList>
            <person name="Li Y."/>
            <person name="Wu S."/>
        </authorList>
    </citation>
    <scope>NUCLEOTIDE SEQUENCE [LARGE SCALE GENOMIC DNA]</scope>
    <source>
        <strain evidence="3 4">YR4-1</strain>
    </source>
</reference>
<evidence type="ECO:0000313" key="4">
    <source>
        <dbReference type="Proteomes" id="UP000473278"/>
    </source>
</evidence>
<dbReference type="EMBL" id="JAALLT010000004">
    <property type="protein sequence ID" value="NGP77423.1"/>
    <property type="molecule type" value="Genomic_DNA"/>
</dbReference>
<dbReference type="SUPFAM" id="SSF56601">
    <property type="entry name" value="beta-lactamase/transpeptidase-like"/>
    <property type="match status" value="1"/>
</dbReference>
<dbReference type="Gene3D" id="3.40.710.10">
    <property type="entry name" value="DD-peptidase/beta-lactamase superfamily"/>
    <property type="match status" value="1"/>
</dbReference>
<gene>
    <name evidence="3" type="ORF">G3570_12315</name>
</gene>
<keyword evidence="4" id="KW-1185">Reference proteome</keyword>
<dbReference type="PANTHER" id="PTHR43283">
    <property type="entry name" value="BETA-LACTAMASE-RELATED"/>
    <property type="match status" value="1"/>
</dbReference>